<gene>
    <name evidence="2" type="ORF">E5139_10705</name>
</gene>
<evidence type="ECO:0000313" key="2">
    <source>
        <dbReference type="EMBL" id="QCD66087.1"/>
    </source>
</evidence>
<reference evidence="2 3" key="2">
    <citation type="submission" date="2019-04" db="EMBL/GenBank/DDBJ databases">
        <authorList>
            <person name="Yang S."/>
            <person name="Wei W."/>
        </authorList>
    </citation>
    <scope>NUCLEOTIDE SEQUENCE [LARGE SCALE GENOMIC DNA]</scope>
    <source>
        <strain evidence="3">ZP60</strain>
    </source>
</reference>
<feature type="transmembrane region" description="Helical" evidence="1">
    <location>
        <begin position="40"/>
        <end position="59"/>
    </location>
</feature>
<dbReference type="Proteomes" id="UP000297053">
    <property type="component" value="Chromosome"/>
</dbReference>
<proteinExistence type="predicted"/>
<dbReference type="EMBL" id="CP039375">
    <property type="protein sequence ID" value="QCD66087.1"/>
    <property type="molecule type" value="Genomic_DNA"/>
</dbReference>
<name>A0A4D6KE62_9EURY</name>
<evidence type="ECO:0000256" key="1">
    <source>
        <dbReference type="SAM" id="Phobius"/>
    </source>
</evidence>
<evidence type="ECO:0000313" key="3">
    <source>
        <dbReference type="Proteomes" id="UP000297053"/>
    </source>
</evidence>
<dbReference type="GeneID" id="42179411"/>
<sequence>MSELLQTSLALTTVTALLTAVVGGFVAYQAYRGYRRNASRAMLSLAVGILLLTTIPFVLKQPLVLLSLATTAEAELLAQTCRIAGLLTVLYAFTGA</sequence>
<accession>A0A4D6KE62</accession>
<reference evidence="2 3" key="1">
    <citation type="submission" date="2019-04" db="EMBL/GenBank/DDBJ databases">
        <title>Complete genome sequence of Arthrobacter sp. ZXY-2 associated with effective atrazine degradation and salt adaptation.</title>
        <authorList>
            <person name="Zhao X."/>
        </authorList>
    </citation>
    <scope>NUCLEOTIDE SEQUENCE [LARGE SCALE GENOMIC DNA]</scope>
    <source>
        <strain evidence="3">ZP60</strain>
    </source>
</reference>
<organism evidence="2 3">
    <name type="scientific">Halomicrobium mukohataei</name>
    <dbReference type="NCBI Taxonomy" id="57705"/>
    <lineage>
        <taxon>Archaea</taxon>
        <taxon>Methanobacteriati</taxon>
        <taxon>Methanobacteriota</taxon>
        <taxon>Stenosarchaea group</taxon>
        <taxon>Halobacteria</taxon>
        <taxon>Halobacteriales</taxon>
        <taxon>Haloarculaceae</taxon>
        <taxon>Halomicrobium</taxon>
    </lineage>
</organism>
<keyword evidence="1" id="KW-1133">Transmembrane helix</keyword>
<keyword evidence="1" id="KW-0812">Transmembrane</keyword>
<dbReference type="InterPro" id="IPR055943">
    <property type="entry name" value="DUF7521"/>
</dbReference>
<dbReference type="Pfam" id="PF24365">
    <property type="entry name" value="DUF7521"/>
    <property type="match status" value="1"/>
</dbReference>
<protein>
    <submittedName>
        <fullName evidence="2">Uncharacterized protein</fullName>
    </submittedName>
</protein>
<dbReference type="KEGG" id="halz:E5139_10705"/>
<feature type="transmembrane region" description="Helical" evidence="1">
    <location>
        <begin position="6"/>
        <end position="28"/>
    </location>
</feature>
<keyword evidence="1" id="KW-0472">Membrane</keyword>
<dbReference type="AlphaFoldDB" id="A0A4D6KE62"/>
<dbReference type="RefSeq" id="WP_015762474.1">
    <property type="nucleotide sequence ID" value="NZ_CP039375.1"/>
</dbReference>